<keyword evidence="2" id="KW-0812">Transmembrane</keyword>
<evidence type="ECO:0000313" key="4">
    <source>
        <dbReference type="EMBL" id="KAK4749955.1"/>
    </source>
</evidence>
<reference evidence="4 5" key="1">
    <citation type="journal article" date="2023" name="Hortic Res">
        <title>Pangenome of water caltrop reveals structural variations and asymmetric subgenome divergence after allopolyploidization.</title>
        <authorList>
            <person name="Zhang X."/>
            <person name="Chen Y."/>
            <person name="Wang L."/>
            <person name="Yuan Y."/>
            <person name="Fang M."/>
            <person name="Shi L."/>
            <person name="Lu R."/>
            <person name="Comes H.P."/>
            <person name="Ma Y."/>
            <person name="Chen Y."/>
            <person name="Huang G."/>
            <person name="Zhou Y."/>
            <person name="Zheng Z."/>
            <person name="Qiu Y."/>
        </authorList>
    </citation>
    <scope>NUCLEOTIDE SEQUENCE [LARGE SCALE GENOMIC DNA]</scope>
    <source>
        <tissue evidence="4">Roots</tissue>
    </source>
</reference>
<evidence type="ECO:0000256" key="1">
    <source>
        <dbReference type="SAM" id="MobiDB-lite"/>
    </source>
</evidence>
<keyword evidence="2" id="KW-1133">Transmembrane helix</keyword>
<accession>A0AAN7H0T1</accession>
<keyword evidence="2" id="KW-0472">Membrane</keyword>
<dbReference type="AlphaFoldDB" id="A0AAN7H0T1"/>
<feature type="chain" id="PRO_5042893448" evidence="3">
    <location>
        <begin position="25"/>
        <end position="104"/>
    </location>
</feature>
<sequence>MAVLLSSLISQLLLALLLIYPASSLLSLASDDPNSSDQLFTALLPLIQQFASLHEIAASLLPASRKRKRSPSQLSDPDPGRGLLKKVPCSGSGSASGGSSSSGA</sequence>
<name>A0AAN7H0T1_9MYRT</name>
<keyword evidence="5" id="KW-1185">Reference proteome</keyword>
<keyword evidence="3" id="KW-0732">Signal</keyword>
<comment type="caution">
    <text evidence="4">The sequence shown here is derived from an EMBL/GenBank/DDBJ whole genome shotgun (WGS) entry which is preliminary data.</text>
</comment>
<evidence type="ECO:0000313" key="5">
    <source>
        <dbReference type="Proteomes" id="UP001345219"/>
    </source>
</evidence>
<gene>
    <name evidence="4" type="ORF">SAY87_027404</name>
</gene>
<organism evidence="4 5">
    <name type="scientific">Trapa incisa</name>
    <dbReference type="NCBI Taxonomy" id="236973"/>
    <lineage>
        <taxon>Eukaryota</taxon>
        <taxon>Viridiplantae</taxon>
        <taxon>Streptophyta</taxon>
        <taxon>Embryophyta</taxon>
        <taxon>Tracheophyta</taxon>
        <taxon>Spermatophyta</taxon>
        <taxon>Magnoliopsida</taxon>
        <taxon>eudicotyledons</taxon>
        <taxon>Gunneridae</taxon>
        <taxon>Pentapetalae</taxon>
        <taxon>rosids</taxon>
        <taxon>malvids</taxon>
        <taxon>Myrtales</taxon>
        <taxon>Lythraceae</taxon>
        <taxon>Trapa</taxon>
    </lineage>
</organism>
<evidence type="ECO:0000256" key="3">
    <source>
        <dbReference type="SAM" id="SignalP"/>
    </source>
</evidence>
<protein>
    <submittedName>
        <fullName evidence="4">Uncharacterized protein</fullName>
    </submittedName>
</protein>
<evidence type="ECO:0000256" key="2">
    <source>
        <dbReference type="SAM" id="Phobius"/>
    </source>
</evidence>
<feature type="compositionally biased region" description="Low complexity" evidence="1">
    <location>
        <begin position="90"/>
        <end position="104"/>
    </location>
</feature>
<dbReference type="EMBL" id="JAXIOK010000018">
    <property type="protein sequence ID" value="KAK4749955.1"/>
    <property type="molecule type" value="Genomic_DNA"/>
</dbReference>
<proteinExistence type="predicted"/>
<feature type="signal peptide" evidence="3">
    <location>
        <begin position="1"/>
        <end position="24"/>
    </location>
</feature>
<feature type="region of interest" description="Disordered" evidence="1">
    <location>
        <begin position="63"/>
        <end position="104"/>
    </location>
</feature>
<feature type="transmembrane region" description="Helical" evidence="2">
    <location>
        <begin position="39"/>
        <end position="61"/>
    </location>
</feature>
<dbReference type="Proteomes" id="UP001345219">
    <property type="component" value="Chromosome 21"/>
</dbReference>